<dbReference type="InterPro" id="IPR036182">
    <property type="entry name" value="PCuAC_sf"/>
</dbReference>
<feature type="chain" id="PRO_5039429758" evidence="2">
    <location>
        <begin position="24"/>
        <end position="195"/>
    </location>
</feature>
<protein>
    <submittedName>
        <fullName evidence="3">Copper chaperone PCu(A)C</fullName>
    </submittedName>
</protein>
<gene>
    <name evidence="3" type="ORF">EF834_02910</name>
</gene>
<reference evidence="3 4" key="1">
    <citation type="submission" date="2018-11" db="EMBL/GenBank/DDBJ databases">
        <title>Rhodococcus spongicola sp. nov. and Rhodococcus xishaensis sp. nov. from marine sponges.</title>
        <authorList>
            <person name="Li L."/>
            <person name="Lin H.W."/>
        </authorList>
    </citation>
    <scope>NUCLEOTIDE SEQUENCE [LARGE SCALE GENOMIC DNA]</scope>
    <source>
        <strain evidence="3 4">LHW50502</strain>
    </source>
</reference>
<dbReference type="PROSITE" id="PS51257">
    <property type="entry name" value="PROKAR_LIPOPROTEIN"/>
    <property type="match status" value="1"/>
</dbReference>
<dbReference type="PANTHER" id="PTHR36302">
    <property type="entry name" value="BLR7088 PROTEIN"/>
    <property type="match status" value="1"/>
</dbReference>
<keyword evidence="2" id="KW-0732">Signal</keyword>
<dbReference type="InterPro" id="IPR058248">
    <property type="entry name" value="Lxx211020-like"/>
</dbReference>
<accession>A0A3S3CV62</accession>
<dbReference type="Gene3D" id="2.60.40.1890">
    <property type="entry name" value="PCu(A)C copper chaperone"/>
    <property type="match status" value="1"/>
</dbReference>
<dbReference type="Proteomes" id="UP000284333">
    <property type="component" value="Unassembled WGS sequence"/>
</dbReference>
<feature type="region of interest" description="Disordered" evidence="1">
    <location>
        <begin position="159"/>
        <end position="195"/>
    </location>
</feature>
<evidence type="ECO:0000313" key="4">
    <source>
        <dbReference type="Proteomes" id="UP000284333"/>
    </source>
</evidence>
<name>A0A3S3CV62_9NOCA</name>
<organism evidence="3 4">
    <name type="scientific">Rhodococcus spongiicola</name>
    <dbReference type="NCBI Taxonomy" id="2487352"/>
    <lineage>
        <taxon>Bacteria</taxon>
        <taxon>Bacillati</taxon>
        <taxon>Actinomycetota</taxon>
        <taxon>Actinomycetes</taxon>
        <taxon>Mycobacteriales</taxon>
        <taxon>Nocardiaceae</taxon>
        <taxon>Rhodococcus</taxon>
    </lineage>
</organism>
<comment type="caution">
    <text evidence="3">The sequence shown here is derived from an EMBL/GenBank/DDBJ whole genome shotgun (WGS) entry which is preliminary data.</text>
</comment>
<keyword evidence="4" id="KW-1185">Reference proteome</keyword>
<dbReference type="RefSeq" id="WP_127945588.1">
    <property type="nucleotide sequence ID" value="NZ_RKLN01000001.1"/>
</dbReference>
<dbReference type="Pfam" id="PF04314">
    <property type="entry name" value="PCuAC"/>
    <property type="match status" value="1"/>
</dbReference>
<dbReference type="InterPro" id="IPR007410">
    <property type="entry name" value="LpqE-like"/>
</dbReference>
<evidence type="ECO:0000256" key="2">
    <source>
        <dbReference type="SAM" id="SignalP"/>
    </source>
</evidence>
<dbReference type="SUPFAM" id="SSF110087">
    <property type="entry name" value="DR1885-like metal-binding protein"/>
    <property type="match status" value="1"/>
</dbReference>
<dbReference type="OrthoDB" id="9796962at2"/>
<dbReference type="AlphaFoldDB" id="A0A3S3CV62"/>
<evidence type="ECO:0000256" key="1">
    <source>
        <dbReference type="SAM" id="MobiDB-lite"/>
    </source>
</evidence>
<feature type="signal peptide" evidence="2">
    <location>
        <begin position="1"/>
        <end position="23"/>
    </location>
</feature>
<dbReference type="PANTHER" id="PTHR36302:SF1">
    <property type="entry name" value="COPPER CHAPERONE PCU(A)C"/>
    <property type="match status" value="1"/>
</dbReference>
<proteinExistence type="predicted"/>
<evidence type="ECO:0000313" key="3">
    <source>
        <dbReference type="EMBL" id="RVW06393.1"/>
    </source>
</evidence>
<sequence>MKAYTRASVLSIGVALAAGLALAGCSSDSDETRSTGTDTVVSLQDSWVKAADSGMTAMFGTIVNDSDSAVTLTTVTTQAAPRVELHEMAADGTGAMKMREKDGGITVAAHSSHELAPGGDHIMLFDFPAPIQAGTDVDLTFTFADGATAEVTAQVRDFAGAREEYDSHGETRTETDDHGYETSDHDHNDSEAHSG</sequence>
<dbReference type="EMBL" id="RKLN01000001">
    <property type="protein sequence ID" value="RVW06393.1"/>
    <property type="molecule type" value="Genomic_DNA"/>
</dbReference>